<reference evidence="2 3" key="1">
    <citation type="journal article" date="2018" name="Gigascience">
        <title>Genomes of trombidid mites reveal novel predicted allergens and laterally-transferred genes associated with secondary metabolism.</title>
        <authorList>
            <person name="Dong X."/>
            <person name="Chaisiri K."/>
            <person name="Xia D."/>
            <person name="Armstrong S.D."/>
            <person name="Fang Y."/>
            <person name="Donnelly M.J."/>
            <person name="Kadowaki T."/>
            <person name="McGarry J.W."/>
            <person name="Darby A.C."/>
            <person name="Makepeace B.L."/>
        </authorList>
    </citation>
    <scope>NUCLEOTIDE SEQUENCE [LARGE SCALE GENOMIC DNA]</scope>
    <source>
        <strain evidence="2">UoL-UT</strain>
    </source>
</reference>
<accession>A0A443QBW3</accession>
<dbReference type="EMBL" id="NCKV01059764">
    <property type="protein sequence ID" value="RWS00504.1"/>
    <property type="molecule type" value="Genomic_DNA"/>
</dbReference>
<dbReference type="PANTHER" id="PTHR46585:SF1">
    <property type="entry name" value="CHROMO DOMAIN-CONTAINING PROTEIN"/>
    <property type="match status" value="1"/>
</dbReference>
<proteinExistence type="predicted"/>
<organism evidence="2 3">
    <name type="scientific">Leptotrombidium deliense</name>
    <dbReference type="NCBI Taxonomy" id="299467"/>
    <lineage>
        <taxon>Eukaryota</taxon>
        <taxon>Metazoa</taxon>
        <taxon>Ecdysozoa</taxon>
        <taxon>Arthropoda</taxon>
        <taxon>Chelicerata</taxon>
        <taxon>Arachnida</taxon>
        <taxon>Acari</taxon>
        <taxon>Acariformes</taxon>
        <taxon>Trombidiformes</taxon>
        <taxon>Prostigmata</taxon>
        <taxon>Anystina</taxon>
        <taxon>Parasitengona</taxon>
        <taxon>Trombiculoidea</taxon>
        <taxon>Trombiculidae</taxon>
        <taxon>Leptotrombidium</taxon>
    </lineage>
</organism>
<keyword evidence="3" id="KW-1185">Reference proteome</keyword>
<dbReference type="PANTHER" id="PTHR46585">
    <property type="entry name" value="INTEGRASE CORE DOMAIN CONTAINING PROTEIN"/>
    <property type="match status" value="1"/>
</dbReference>
<dbReference type="PROSITE" id="PS50013">
    <property type="entry name" value="CHROMO_2"/>
    <property type="match status" value="1"/>
</dbReference>
<dbReference type="GO" id="GO:0005694">
    <property type="term" value="C:chromosome"/>
    <property type="evidence" value="ECO:0007669"/>
    <property type="project" value="UniProtKB-ARBA"/>
</dbReference>
<dbReference type="OrthoDB" id="6421266at2759"/>
<dbReference type="AlphaFoldDB" id="A0A443QBW3"/>
<evidence type="ECO:0000313" key="2">
    <source>
        <dbReference type="EMBL" id="RWS00504.1"/>
    </source>
</evidence>
<comment type="caution">
    <text evidence="2">The sequence shown here is derived from an EMBL/GenBank/DDBJ whole genome shotgun (WGS) entry which is preliminary data.</text>
</comment>
<dbReference type="STRING" id="299467.A0A443QBW3"/>
<dbReference type="Gene3D" id="2.40.50.40">
    <property type="match status" value="1"/>
</dbReference>
<feature type="domain" description="Chromo" evidence="1">
    <location>
        <begin position="73"/>
        <end position="113"/>
    </location>
</feature>
<dbReference type="InterPro" id="IPR023780">
    <property type="entry name" value="Chromo_domain"/>
</dbReference>
<dbReference type="VEuPathDB" id="VectorBase:LDEU014468"/>
<dbReference type="Proteomes" id="UP000288716">
    <property type="component" value="Unassembled WGS sequence"/>
</dbReference>
<dbReference type="Pfam" id="PF00385">
    <property type="entry name" value="Chromo"/>
    <property type="match status" value="1"/>
</dbReference>
<dbReference type="InterPro" id="IPR016197">
    <property type="entry name" value="Chromo-like_dom_sf"/>
</dbReference>
<dbReference type="SUPFAM" id="SSF54160">
    <property type="entry name" value="Chromo domain-like"/>
    <property type="match status" value="1"/>
</dbReference>
<protein>
    <recommendedName>
        <fullName evidence="1">Chromo domain-containing protein</fullName>
    </recommendedName>
</protein>
<dbReference type="InterPro" id="IPR000953">
    <property type="entry name" value="Chromo/chromo_shadow_dom"/>
</dbReference>
<name>A0A443QBW3_9ACAR</name>
<sequence length="113" mass="13941">MIKQKHIPKNSIVRKQYPIKSFDKGYYPNWTDKTYNVQNIIQRKRPMYKIKNNYLLKQSFYPEELQVIKPTMYRIEKILRRRLFGNRMQYFVKWLNYPSSENSWIDANDVISL</sequence>
<evidence type="ECO:0000259" key="1">
    <source>
        <dbReference type="PROSITE" id="PS50013"/>
    </source>
</evidence>
<evidence type="ECO:0000313" key="3">
    <source>
        <dbReference type="Proteomes" id="UP000288716"/>
    </source>
</evidence>
<dbReference type="CDD" id="cd00024">
    <property type="entry name" value="CD_CSD"/>
    <property type="match status" value="1"/>
</dbReference>
<gene>
    <name evidence="2" type="ORF">B4U80_09874</name>
</gene>